<protein>
    <recommendedName>
        <fullName evidence="9">CRISPR-associated endoribonuclease Cas2</fullName>
        <ecNumber evidence="9">3.1.-.-</ecNumber>
    </recommendedName>
</protein>
<dbReference type="GO" id="GO:0043571">
    <property type="term" value="P:maintenance of CRISPR repeat elements"/>
    <property type="evidence" value="ECO:0007669"/>
    <property type="project" value="UniProtKB-UniRule"/>
</dbReference>
<dbReference type="RefSeq" id="WP_012414422.1">
    <property type="nucleotide sequence ID" value="NC_010644.1"/>
</dbReference>
<dbReference type="HOGENOM" id="CLU_150500_0_0_0"/>
<keyword evidence="4 9" id="KW-0479">Metal-binding</keyword>
<comment type="subunit">
    <text evidence="9">Homodimer, forms a heterotetramer with a Cas1 homodimer.</text>
</comment>
<dbReference type="GO" id="GO:0046872">
    <property type="term" value="F:metal ion binding"/>
    <property type="evidence" value="ECO:0007669"/>
    <property type="project" value="UniProtKB-UniRule"/>
</dbReference>
<reference evidence="10 11" key="1">
    <citation type="journal article" date="2009" name="Appl. Environ. Microbiol.">
        <title>Genomic analysis of 'Elusimicrobium minutum,' the first cultivated representative of the phylum 'Elusimicrobia' (formerly termite group 1).</title>
        <authorList>
            <person name="Herlemann D.P.R."/>
            <person name="Geissinger O."/>
            <person name="Ikeda-Ohtsubo W."/>
            <person name="Kunin V."/>
            <person name="Sun H."/>
            <person name="Lapidus A."/>
            <person name="Hugenholtz P."/>
            <person name="Brune A."/>
        </authorList>
    </citation>
    <scope>NUCLEOTIDE SEQUENCE [LARGE SCALE GENOMIC DNA]</scope>
    <source>
        <strain evidence="10 11">Pei191</strain>
    </source>
</reference>
<feature type="binding site" evidence="9">
    <location>
        <position position="15"/>
    </location>
    <ligand>
        <name>Mg(2+)</name>
        <dbReference type="ChEBI" id="CHEBI:18420"/>
        <note>catalytic</note>
    </ligand>
</feature>
<evidence type="ECO:0000313" key="11">
    <source>
        <dbReference type="Proteomes" id="UP000001029"/>
    </source>
</evidence>
<keyword evidence="8 9" id="KW-0051">Antiviral defense</keyword>
<dbReference type="STRING" id="445932.Emin_0245"/>
<evidence type="ECO:0000256" key="8">
    <source>
        <dbReference type="ARBA" id="ARBA00023118"/>
    </source>
</evidence>
<dbReference type="GO" id="GO:0016787">
    <property type="term" value="F:hydrolase activity"/>
    <property type="evidence" value="ECO:0007669"/>
    <property type="project" value="UniProtKB-KW"/>
</dbReference>
<evidence type="ECO:0000256" key="1">
    <source>
        <dbReference type="ARBA" id="ARBA00001946"/>
    </source>
</evidence>
<dbReference type="GO" id="GO:0051607">
    <property type="term" value="P:defense response to virus"/>
    <property type="evidence" value="ECO:0007669"/>
    <property type="project" value="UniProtKB-UniRule"/>
</dbReference>
<evidence type="ECO:0000256" key="6">
    <source>
        <dbReference type="ARBA" id="ARBA00022801"/>
    </source>
</evidence>
<comment type="similarity">
    <text evidence="2 9">Belongs to the CRISPR-associated endoribonuclease Cas2 protein family.</text>
</comment>
<evidence type="ECO:0000256" key="4">
    <source>
        <dbReference type="ARBA" id="ARBA00022723"/>
    </source>
</evidence>
<dbReference type="Pfam" id="PF09827">
    <property type="entry name" value="CRISPR_Cas2"/>
    <property type="match status" value="1"/>
</dbReference>
<proteinExistence type="inferred from homology"/>
<dbReference type="InterPro" id="IPR021127">
    <property type="entry name" value="CRISPR_associated_Cas2"/>
</dbReference>
<comment type="function">
    <text evidence="9">CRISPR (clustered regularly interspaced short palindromic repeat), is an adaptive immune system that provides protection against mobile genetic elements (viruses, transposable elements and conjugative plasmids). CRISPR clusters contain sequences complementary to antecedent mobile elements and target invading nucleic acids. CRISPR clusters are transcribed and processed into CRISPR RNA (crRNA). Functions as a ssRNA-specific endoribonuclease. Involved in the integration of spacer DNA into the CRISPR cassette.</text>
</comment>
<dbReference type="KEGG" id="emi:Emin_0245"/>
<evidence type="ECO:0000256" key="7">
    <source>
        <dbReference type="ARBA" id="ARBA00022842"/>
    </source>
</evidence>
<organism evidence="10 11">
    <name type="scientific">Elusimicrobium minutum (strain Pei191)</name>
    <dbReference type="NCBI Taxonomy" id="445932"/>
    <lineage>
        <taxon>Bacteria</taxon>
        <taxon>Pseudomonadati</taxon>
        <taxon>Elusimicrobiota</taxon>
        <taxon>Elusimicrobia</taxon>
        <taxon>Elusimicrobiales</taxon>
        <taxon>Elusimicrobiaceae</taxon>
        <taxon>Elusimicrobium</taxon>
    </lineage>
</organism>
<evidence type="ECO:0000313" key="10">
    <source>
        <dbReference type="EMBL" id="ACC97807.1"/>
    </source>
</evidence>
<name>B2KB48_ELUMP</name>
<keyword evidence="6 9" id="KW-0378">Hydrolase</keyword>
<dbReference type="NCBIfam" id="TIGR01573">
    <property type="entry name" value="cas2"/>
    <property type="match status" value="1"/>
</dbReference>
<dbReference type="Gene3D" id="3.30.70.240">
    <property type="match status" value="1"/>
</dbReference>
<dbReference type="InterPro" id="IPR019199">
    <property type="entry name" value="Virulence_VapD/CRISPR_Cas2"/>
</dbReference>
<dbReference type="OrthoDB" id="9791737at2"/>
<comment type="cofactor">
    <cofactor evidence="1 9">
        <name>Mg(2+)</name>
        <dbReference type="ChEBI" id="CHEBI:18420"/>
    </cofactor>
</comment>
<gene>
    <name evidence="9" type="primary">cas2</name>
    <name evidence="10" type="ordered locus">Emin_0245</name>
</gene>
<evidence type="ECO:0000256" key="2">
    <source>
        <dbReference type="ARBA" id="ARBA00009959"/>
    </source>
</evidence>
<sequence length="108" mass="13005">MISPYKTMWILIAFDLPVKTKTQMRIANKFRQTLKNSGFIMLQKSIYSYYAFSKERCDIIEKQIKQIVPDNGHICFLFFTDRMFKMTKHFYGRLKVQAERPDFFDTLL</sequence>
<keyword evidence="3 9" id="KW-0540">Nuclease</keyword>
<dbReference type="HAMAP" id="MF_01471">
    <property type="entry name" value="Cas2"/>
    <property type="match status" value="1"/>
</dbReference>
<dbReference type="SUPFAM" id="SSF143430">
    <property type="entry name" value="TTP0101/SSO1404-like"/>
    <property type="match status" value="1"/>
</dbReference>
<dbReference type="EMBL" id="CP001055">
    <property type="protein sequence ID" value="ACC97807.1"/>
    <property type="molecule type" value="Genomic_DNA"/>
</dbReference>
<dbReference type="Proteomes" id="UP000001029">
    <property type="component" value="Chromosome"/>
</dbReference>
<dbReference type="GO" id="GO:0004521">
    <property type="term" value="F:RNA endonuclease activity"/>
    <property type="evidence" value="ECO:0007669"/>
    <property type="project" value="InterPro"/>
</dbReference>
<dbReference type="EC" id="3.1.-.-" evidence="9"/>
<evidence type="ECO:0000256" key="9">
    <source>
        <dbReference type="HAMAP-Rule" id="MF_01471"/>
    </source>
</evidence>
<dbReference type="AlphaFoldDB" id="B2KB48"/>
<keyword evidence="5 9" id="KW-0255">Endonuclease</keyword>
<evidence type="ECO:0000256" key="3">
    <source>
        <dbReference type="ARBA" id="ARBA00022722"/>
    </source>
</evidence>
<evidence type="ECO:0000256" key="5">
    <source>
        <dbReference type="ARBA" id="ARBA00022759"/>
    </source>
</evidence>
<keyword evidence="11" id="KW-1185">Reference proteome</keyword>
<keyword evidence="7 9" id="KW-0460">Magnesium</keyword>
<accession>B2KB48</accession>